<sequence>MNSSFSSSELEETNFSKLLLSGEELEFKYLYDTVIAQNIINSDLIGGADEFDPERDVHNMPKALKTIDTLKKQNHALKSRLMVLTRDVPFMKALSNDQKVKLIIKLRLHMEKLISKCNQLHTRLRINGHNKEHRSGSESTIDDVDVVKMGLQQIEESSADFISDDSLSISYDRKFGRLLDENRQLRESLEKAHKSNNEVDENNKNIVVTTDFQFELKEKADVFRNESYNNNEINELKIHVIEMKRNYEKVFKKHIKTLKELQKSEAKVNELSSRLNAFYQNKMNY</sequence>
<dbReference type="Proteomes" id="UP000095286">
    <property type="component" value="Unplaced"/>
</dbReference>
<dbReference type="WBParaSite" id="RSKR_0000573000.1">
    <property type="protein sequence ID" value="RSKR_0000573000.1"/>
    <property type="gene ID" value="RSKR_0000573000"/>
</dbReference>
<proteinExistence type="predicted"/>
<name>A0AC35TXN1_9BILA</name>
<protein>
    <submittedName>
        <fullName evidence="2">Protein FAM33A</fullName>
    </submittedName>
</protein>
<organism evidence="1 2">
    <name type="scientific">Rhabditophanes sp. KR3021</name>
    <dbReference type="NCBI Taxonomy" id="114890"/>
    <lineage>
        <taxon>Eukaryota</taxon>
        <taxon>Metazoa</taxon>
        <taxon>Ecdysozoa</taxon>
        <taxon>Nematoda</taxon>
        <taxon>Chromadorea</taxon>
        <taxon>Rhabditida</taxon>
        <taxon>Tylenchina</taxon>
        <taxon>Panagrolaimomorpha</taxon>
        <taxon>Strongyloidoidea</taxon>
        <taxon>Alloionematidae</taxon>
        <taxon>Rhabditophanes</taxon>
    </lineage>
</organism>
<evidence type="ECO:0000313" key="1">
    <source>
        <dbReference type="Proteomes" id="UP000095286"/>
    </source>
</evidence>
<evidence type="ECO:0000313" key="2">
    <source>
        <dbReference type="WBParaSite" id="RSKR_0000573000.1"/>
    </source>
</evidence>
<reference evidence="2" key="1">
    <citation type="submission" date="2016-11" db="UniProtKB">
        <authorList>
            <consortium name="WormBaseParasite"/>
        </authorList>
    </citation>
    <scope>IDENTIFICATION</scope>
    <source>
        <strain evidence="2">KR3021</strain>
    </source>
</reference>
<accession>A0AC35TXN1</accession>